<dbReference type="Proteomes" id="UP001521785">
    <property type="component" value="Unassembled WGS sequence"/>
</dbReference>
<dbReference type="InterPro" id="IPR053208">
    <property type="entry name" value="GMC_Oxidoreductase_CD"/>
</dbReference>
<dbReference type="InterPro" id="IPR007867">
    <property type="entry name" value="GMC_OxRtase_C"/>
</dbReference>
<feature type="domain" description="Glucose-methanol-choline oxidoreductase N-terminal" evidence="5">
    <location>
        <begin position="107"/>
        <end position="335"/>
    </location>
</feature>
<feature type="signal peptide" evidence="4">
    <location>
        <begin position="1"/>
        <end position="20"/>
    </location>
</feature>
<dbReference type="PANTHER" id="PTHR47190">
    <property type="entry name" value="DEHYDROGENASE, PUTATIVE-RELATED"/>
    <property type="match status" value="1"/>
</dbReference>
<dbReference type="Pfam" id="PF05199">
    <property type="entry name" value="GMC_oxred_C"/>
    <property type="match status" value="1"/>
</dbReference>
<dbReference type="Pfam" id="PF00732">
    <property type="entry name" value="GMC_oxred_N"/>
    <property type="match status" value="1"/>
</dbReference>
<dbReference type="InterPro" id="IPR003953">
    <property type="entry name" value="FAD-dep_OxRdtase_2_FAD-bd"/>
</dbReference>
<evidence type="ECO:0008006" key="10">
    <source>
        <dbReference type="Google" id="ProtNLM"/>
    </source>
</evidence>
<comment type="similarity">
    <text evidence="1">Belongs to the GMC oxidoreductase family.</text>
</comment>
<evidence type="ECO:0000313" key="9">
    <source>
        <dbReference type="Proteomes" id="UP001521785"/>
    </source>
</evidence>
<keyword evidence="4" id="KW-0732">Signal</keyword>
<dbReference type="Pfam" id="PF00890">
    <property type="entry name" value="FAD_binding_2"/>
    <property type="match status" value="1"/>
</dbReference>
<feature type="chain" id="PRO_5046342603" description="Cellobiose dehydrogenase" evidence="4">
    <location>
        <begin position="21"/>
        <end position="596"/>
    </location>
</feature>
<keyword evidence="9" id="KW-1185">Reference proteome</keyword>
<dbReference type="Gene3D" id="3.50.50.60">
    <property type="entry name" value="FAD/NAD(P)-binding domain"/>
    <property type="match status" value="1"/>
</dbReference>
<comment type="caution">
    <text evidence="8">The sequence shown here is derived from an EMBL/GenBank/DDBJ whole genome shotgun (WGS) entry which is preliminary data.</text>
</comment>
<dbReference type="SUPFAM" id="SSF54373">
    <property type="entry name" value="FAD-linked reductases, C-terminal domain"/>
    <property type="match status" value="1"/>
</dbReference>
<evidence type="ECO:0000259" key="6">
    <source>
        <dbReference type="Pfam" id="PF00890"/>
    </source>
</evidence>
<dbReference type="EMBL" id="JAKJXO020000011">
    <property type="protein sequence ID" value="KAL1598681.1"/>
    <property type="molecule type" value="Genomic_DNA"/>
</dbReference>
<sequence length="596" mass="63741">MARAIVLAAAAATFFHLAQAQCAPADTSKTYDYIVIGSGAGGIPIADRLSEAGKTVLLLEKGPPSSGKFGGTMKPSWLQGTNLTRFDVPGLFNQIWADGNGVACEDTGVMAGCVLGGGVAVNSALWWKPHPGDWDRNFPDGWKATDMAKSTDKVFQRIPGTTVPSTDGKLYLQQGFDRVSKGLDTAGFKQLDKPNDYPDQKNFTYGHAAFFIEHAERHGPLRTYLETASARTDKFTLWTNTNARRVVRTKGHATGVELECRNGAGHSGTVNLTPGTGRVIVSAGTMGSAKLLFRSGIGPTDQLNVVKSSSSDGATMISSDQWINLPVGYNLDDHVGTDIQISHPDIVFYDFYAAYNNPVAADKDAYLKSRTGILTQVAPNLGPIAWTQHTPSDGIVRHVQWQARIEGNTKSMGSNFRKLQVSEAHVVTAAMTITQYLGNGAISRGRLTITPQLNTQVATAPYLRNATDKEAVIQGIDTMRSALSKVQGLTWIKPTAGQDTTAFVNSIPTIPASRNSNHWVGSNKIGTDDGRSGGTAVVDLDTKVYGTDNLFVVDASIFPGMTTGNPSAAIIIASEKAAERILALKAPTKSRIVRDV</sequence>
<gene>
    <name evidence="8" type="ORF">SLS60_007821</name>
</gene>
<feature type="domain" description="Glucose-methanol-choline oxidoreductase C-terminal" evidence="7">
    <location>
        <begin position="443"/>
        <end position="571"/>
    </location>
</feature>
<reference evidence="8 9" key="1">
    <citation type="submission" date="2024-02" db="EMBL/GenBank/DDBJ databases">
        <title>De novo assembly and annotation of 12 fungi associated with fruit tree decline syndrome in Ontario, Canada.</title>
        <authorList>
            <person name="Sulman M."/>
            <person name="Ellouze W."/>
            <person name="Ilyukhin E."/>
        </authorList>
    </citation>
    <scope>NUCLEOTIDE SEQUENCE [LARGE SCALE GENOMIC DNA]</scope>
    <source>
        <strain evidence="8 9">M42-189</strain>
    </source>
</reference>
<dbReference type="PIRSF" id="PIRSF000137">
    <property type="entry name" value="Alcohol_oxidase"/>
    <property type="match status" value="1"/>
</dbReference>
<evidence type="ECO:0000313" key="8">
    <source>
        <dbReference type="EMBL" id="KAL1598681.1"/>
    </source>
</evidence>
<dbReference type="PANTHER" id="PTHR47190:SF2">
    <property type="entry name" value="CELLOBIOSE DEHYDROGENASE (AFU_ORTHOLOGUE AFUA_2G17620)"/>
    <property type="match status" value="1"/>
</dbReference>
<feature type="domain" description="FAD-dependent oxidoreductase 2 FAD-binding" evidence="6">
    <location>
        <begin position="32"/>
        <end position="67"/>
    </location>
</feature>
<evidence type="ECO:0000256" key="1">
    <source>
        <dbReference type="ARBA" id="ARBA00010790"/>
    </source>
</evidence>
<dbReference type="SUPFAM" id="SSF51905">
    <property type="entry name" value="FAD/NAD(P)-binding domain"/>
    <property type="match status" value="1"/>
</dbReference>
<evidence type="ECO:0000256" key="3">
    <source>
        <dbReference type="ARBA" id="ARBA00023002"/>
    </source>
</evidence>
<keyword evidence="2" id="KW-0285">Flavoprotein</keyword>
<accession>A0ABR3R2P0</accession>
<dbReference type="InterPro" id="IPR000172">
    <property type="entry name" value="GMC_OxRdtase_N"/>
</dbReference>
<evidence type="ECO:0000256" key="2">
    <source>
        <dbReference type="ARBA" id="ARBA00022630"/>
    </source>
</evidence>
<evidence type="ECO:0000259" key="5">
    <source>
        <dbReference type="Pfam" id="PF00732"/>
    </source>
</evidence>
<dbReference type="InterPro" id="IPR036188">
    <property type="entry name" value="FAD/NAD-bd_sf"/>
</dbReference>
<evidence type="ECO:0000256" key="4">
    <source>
        <dbReference type="SAM" id="SignalP"/>
    </source>
</evidence>
<evidence type="ECO:0000259" key="7">
    <source>
        <dbReference type="Pfam" id="PF05199"/>
    </source>
</evidence>
<protein>
    <recommendedName>
        <fullName evidence="10">Cellobiose dehydrogenase</fullName>
    </recommendedName>
</protein>
<name>A0ABR3R2P0_9PLEO</name>
<dbReference type="InterPro" id="IPR012132">
    <property type="entry name" value="GMC_OxRdtase"/>
</dbReference>
<organism evidence="8 9">
    <name type="scientific">Paraconiothyrium brasiliense</name>
    <dbReference type="NCBI Taxonomy" id="300254"/>
    <lineage>
        <taxon>Eukaryota</taxon>
        <taxon>Fungi</taxon>
        <taxon>Dikarya</taxon>
        <taxon>Ascomycota</taxon>
        <taxon>Pezizomycotina</taxon>
        <taxon>Dothideomycetes</taxon>
        <taxon>Pleosporomycetidae</taxon>
        <taxon>Pleosporales</taxon>
        <taxon>Massarineae</taxon>
        <taxon>Didymosphaeriaceae</taxon>
        <taxon>Paraconiothyrium</taxon>
    </lineage>
</organism>
<proteinExistence type="inferred from homology"/>
<dbReference type="Gene3D" id="3.30.410.10">
    <property type="entry name" value="Cholesterol Oxidase, domain 2"/>
    <property type="match status" value="1"/>
</dbReference>
<keyword evidence="3" id="KW-0560">Oxidoreductase</keyword>